<organism evidence="2 3">
    <name type="scientific">Salinirubellus salinus</name>
    <dbReference type="NCBI Taxonomy" id="1364945"/>
    <lineage>
        <taxon>Archaea</taxon>
        <taxon>Methanobacteriati</taxon>
        <taxon>Methanobacteriota</taxon>
        <taxon>Stenosarchaea group</taxon>
        <taxon>Halobacteria</taxon>
        <taxon>Halobacteriales</taxon>
        <taxon>Natronomonadaceae</taxon>
        <taxon>Salinirubellus</taxon>
    </lineage>
</organism>
<evidence type="ECO:0000313" key="2">
    <source>
        <dbReference type="EMBL" id="UWM55081.1"/>
    </source>
</evidence>
<proteinExistence type="predicted"/>
<gene>
    <name evidence="2" type="ORF">N0B31_02090</name>
</gene>
<evidence type="ECO:0000313" key="3">
    <source>
        <dbReference type="Proteomes" id="UP001057580"/>
    </source>
</evidence>
<sequence length="169" mass="17590">MVSRRRLLGVVATVACAGCASRDGGGTSSPTPTDGEGDAVSVTGTPPPTLAPDTTLLTVTDDEREVDLLTVGGVAETGAVAESRGGAYVVPVELTDDARDSFRDTLASVGALESPEAHEIRTYLDGEVLFTASIAPGFADAVESGEWDGRFRLAVEEAATARRLRQRLR</sequence>
<evidence type="ECO:0008006" key="4">
    <source>
        <dbReference type="Google" id="ProtNLM"/>
    </source>
</evidence>
<reference evidence="2" key="1">
    <citation type="submission" date="2022-09" db="EMBL/GenBank/DDBJ databases">
        <title>Diverse halophilic archaea isolated from saline environments.</title>
        <authorList>
            <person name="Cui H.-L."/>
        </authorList>
    </citation>
    <scope>NUCLEOTIDE SEQUENCE</scope>
    <source>
        <strain evidence="2">ZS-35-S2</strain>
    </source>
</reference>
<accession>A0A9E7U8Q4</accession>
<dbReference type="RefSeq" id="WP_260594133.1">
    <property type="nucleotide sequence ID" value="NZ_CP104003.1"/>
</dbReference>
<feature type="region of interest" description="Disordered" evidence="1">
    <location>
        <begin position="20"/>
        <end position="52"/>
    </location>
</feature>
<protein>
    <recommendedName>
        <fullName evidence="4">Preprotein translocase subunit SecD</fullName>
    </recommendedName>
</protein>
<keyword evidence="3" id="KW-1185">Reference proteome</keyword>
<dbReference type="EMBL" id="CP104003">
    <property type="protein sequence ID" value="UWM55081.1"/>
    <property type="molecule type" value="Genomic_DNA"/>
</dbReference>
<dbReference type="AlphaFoldDB" id="A0A9E7U8Q4"/>
<evidence type="ECO:0000256" key="1">
    <source>
        <dbReference type="SAM" id="MobiDB-lite"/>
    </source>
</evidence>
<name>A0A9E7U8Q4_9EURY</name>
<dbReference type="GeneID" id="74941174"/>
<dbReference type="KEGG" id="ssai:N0B31_02090"/>
<dbReference type="Proteomes" id="UP001057580">
    <property type="component" value="Chromosome"/>
</dbReference>